<name>A0AAF0JDM2_9BASI</name>
<sequence length="451" mass="49680">MSAVGSIRRVDETPSQAAASTQNLSERIPSQVEWALARLSLYTQQLGDRFVLSEYPGLDESLVHLIKRLSLALQGASRETWDQDRSEFTSSNFLIDQGIGAPGENGGTNLALSCVEFTRPSQKSKDPDCFAPLSVNSDSILLKHAAAAALVLRNIALSQTNAVQLSLVPGILRVLCTMTDALFNTDFTSELEIYADLRVNILDILEPLASRIQLSDWVRNSYGCVEGAAHDTGSPTEGDQLFALLHGLLHTTNDRALLLASLRCLRAISTNEENAMQLVDTTPQLEPTRLGITSRCLGLLPLTQDPELLEAAVDLLYQMARTGDNALLLGSLRVSDICDHGYGTGLSQRVLNEHGAKQDDLVVVPITNYLARNLGLGKTVWERDSIMTKNTSAPWASTLLSPAELRLRKEHSKRTRKENASPQERMRWKELTASELDQLKRLDEPLRGTEW</sequence>
<keyword evidence="3" id="KW-1185">Reference proteome</keyword>
<dbReference type="InterPro" id="IPR011989">
    <property type="entry name" value="ARM-like"/>
</dbReference>
<evidence type="ECO:0000313" key="2">
    <source>
        <dbReference type="EMBL" id="WFD43152.1"/>
    </source>
</evidence>
<feature type="compositionally biased region" description="Polar residues" evidence="1">
    <location>
        <begin position="13"/>
        <end position="24"/>
    </location>
</feature>
<dbReference type="Proteomes" id="UP001214628">
    <property type="component" value="Chromosome 2"/>
</dbReference>
<dbReference type="EMBL" id="CP118376">
    <property type="protein sequence ID" value="WFD43152.1"/>
    <property type="molecule type" value="Genomic_DNA"/>
</dbReference>
<evidence type="ECO:0000313" key="3">
    <source>
        <dbReference type="Proteomes" id="UP001214628"/>
    </source>
</evidence>
<organism evidence="2 3">
    <name type="scientific">Malassezia psittaci</name>
    <dbReference type="NCBI Taxonomy" id="1821823"/>
    <lineage>
        <taxon>Eukaryota</taxon>
        <taxon>Fungi</taxon>
        <taxon>Dikarya</taxon>
        <taxon>Basidiomycota</taxon>
        <taxon>Ustilaginomycotina</taxon>
        <taxon>Malasseziomycetes</taxon>
        <taxon>Malasseziales</taxon>
        <taxon>Malasseziaceae</taxon>
        <taxon>Malassezia</taxon>
    </lineage>
</organism>
<feature type="region of interest" description="Disordered" evidence="1">
    <location>
        <begin position="409"/>
        <end position="431"/>
    </location>
</feature>
<protein>
    <submittedName>
        <fullName evidence="2">Uncharacterized protein</fullName>
    </submittedName>
</protein>
<dbReference type="InterPro" id="IPR016024">
    <property type="entry name" value="ARM-type_fold"/>
</dbReference>
<evidence type="ECO:0000256" key="1">
    <source>
        <dbReference type="SAM" id="MobiDB-lite"/>
    </source>
</evidence>
<dbReference type="Gene3D" id="1.25.10.10">
    <property type="entry name" value="Leucine-rich Repeat Variant"/>
    <property type="match status" value="1"/>
</dbReference>
<dbReference type="AlphaFoldDB" id="A0AAF0JDM2"/>
<gene>
    <name evidence="2" type="ORF">MPSI1_001805</name>
</gene>
<reference evidence="2" key="1">
    <citation type="submission" date="2023-02" db="EMBL/GenBank/DDBJ databases">
        <title>Mating type loci evolution in Malassezia.</title>
        <authorList>
            <person name="Coelho M.A."/>
        </authorList>
    </citation>
    <scope>NUCLEOTIDE SEQUENCE</scope>
    <source>
        <strain evidence="2">CBS 14136</strain>
    </source>
</reference>
<feature type="region of interest" description="Disordered" evidence="1">
    <location>
        <begin position="1"/>
        <end position="24"/>
    </location>
</feature>
<proteinExistence type="predicted"/>
<dbReference type="SUPFAM" id="SSF48371">
    <property type="entry name" value="ARM repeat"/>
    <property type="match status" value="1"/>
</dbReference>
<accession>A0AAF0JDM2</accession>